<dbReference type="SUPFAM" id="SSF49854">
    <property type="entry name" value="Spermadhesin, CUB domain"/>
    <property type="match status" value="1"/>
</dbReference>
<evidence type="ECO:0000259" key="4">
    <source>
        <dbReference type="PROSITE" id="PS50026"/>
    </source>
</evidence>
<dbReference type="InterPro" id="IPR000742">
    <property type="entry name" value="EGF"/>
</dbReference>
<feature type="disulfide bond" evidence="2">
    <location>
        <begin position="37"/>
        <end position="46"/>
    </location>
</feature>
<comment type="caution">
    <text evidence="2">Lacks conserved residue(s) required for the propagation of feature annotation.</text>
</comment>
<keyword evidence="3" id="KW-0812">Transmembrane</keyword>
<keyword evidence="1 2" id="KW-1015">Disulfide bond</keyword>
<protein>
    <submittedName>
        <fullName evidence="6">EGF-like domain-containing protein</fullName>
    </submittedName>
</protein>
<dbReference type="InterPro" id="IPR000859">
    <property type="entry name" value="CUB_dom"/>
</dbReference>
<feature type="domain" description="EGF-like" evidence="4">
    <location>
        <begin position="15"/>
        <end position="47"/>
    </location>
</feature>
<dbReference type="PROSITE" id="PS50026">
    <property type="entry name" value="EGF_3"/>
    <property type="match status" value="1"/>
</dbReference>
<dbReference type="AlphaFoldDB" id="A0A0N5ASN5"/>
<dbReference type="PROSITE" id="PS01186">
    <property type="entry name" value="EGF_2"/>
    <property type="match status" value="1"/>
</dbReference>
<dbReference type="Gene3D" id="2.60.120.290">
    <property type="entry name" value="Spermadhesin, CUB domain"/>
    <property type="match status" value="1"/>
</dbReference>
<dbReference type="PROSITE" id="PS00022">
    <property type="entry name" value="EGF_1"/>
    <property type="match status" value="1"/>
</dbReference>
<keyword evidence="3" id="KW-1133">Transmembrane helix</keyword>
<keyword evidence="3" id="KW-0472">Membrane</keyword>
<evidence type="ECO:0000256" key="3">
    <source>
        <dbReference type="SAM" id="Phobius"/>
    </source>
</evidence>
<reference evidence="6" key="1">
    <citation type="submission" date="2017-02" db="UniProtKB">
        <authorList>
            <consortium name="WormBaseParasite"/>
        </authorList>
    </citation>
    <scope>IDENTIFICATION</scope>
</reference>
<keyword evidence="2" id="KW-0245">EGF-like domain</keyword>
<evidence type="ECO:0000256" key="2">
    <source>
        <dbReference type="PROSITE-ProRule" id="PRU00076"/>
    </source>
</evidence>
<dbReference type="WBParaSite" id="SMUV_0000781101-mRNA-1">
    <property type="protein sequence ID" value="SMUV_0000781101-mRNA-1"/>
    <property type="gene ID" value="SMUV_0000781101"/>
</dbReference>
<evidence type="ECO:0000256" key="1">
    <source>
        <dbReference type="ARBA" id="ARBA00023157"/>
    </source>
</evidence>
<organism evidence="5 6">
    <name type="scientific">Syphacia muris</name>
    <dbReference type="NCBI Taxonomy" id="451379"/>
    <lineage>
        <taxon>Eukaryota</taxon>
        <taxon>Metazoa</taxon>
        <taxon>Ecdysozoa</taxon>
        <taxon>Nematoda</taxon>
        <taxon>Chromadorea</taxon>
        <taxon>Rhabditida</taxon>
        <taxon>Spirurina</taxon>
        <taxon>Oxyuridomorpha</taxon>
        <taxon>Oxyuroidea</taxon>
        <taxon>Oxyuridae</taxon>
        <taxon>Syphacia</taxon>
    </lineage>
</organism>
<feature type="transmembrane region" description="Helical" evidence="3">
    <location>
        <begin position="200"/>
        <end position="218"/>
    </location>
</feature>
<accession>A0A0N5ASN5</accession>
<proteinExistence type="predicted"/>
<keyword evidence="5" id="KW-1185">Reference proteome</keyword>
<sequence length="222" mass="24867">MLQHSEVLIKYRRRFPDRCTTVCENGGTVSSSCSCLCGYGFTGDRCQYLSKQHLFNDASCGIVNTSQVSLSAYPQPTRGPIFCQWLIRAPEANTIEFSIQDLDLDAEKVLQNQPCNDMFYIWGSKDISNPIPCNSESLESLIGKALKSDSNWLLIELRMNPWSEVAHKGPLIKFRYVTPSSLKVLRAYTSEMSLMSSSTIAPLPAATILLVILCIVFFPQQH</sequence>
<dbReference type="Proteomes" id="UP000046393">
    <property type="component" value="Unplaced"/>
</dbReference>
<dbReference type="Pfam" id="PF00431">
    <property type="entry name" value="CUB"/>
    <property type="match status" value="1"/>
</dbReference>
<name>A0A0N5ASN5_9BILA</name>
<evidence type="ECO:0000313" key="6">
    <source>
        <dbReference type="WBParaSite" id="SMUV_0000781101-mRNA-1"/>
    </source>
</evidence>
<dbReference type="InterPro" id="IPR035914">
    <property type="entry name" value="Sperma_CUB_dom_sf"/>
</dbReference>
<evidence type="ECO:0000313" key="5">
    <source>
        <dbReference type="Proteomes" id="UP000046393"/>
    </source>
</evidence>